<keyword evidence="2" id="KW-1185">Reference proteome</keyword>
<evidence type="ECO:0008006" key="3">
    <source>
        <dbReference type="Google" id="ProtNLM"/>
    </source>
</evidence>
<gene>
    <name evidence="1" type="ORF">V0U35_04780</name>
</gene>
<comment type="caution">
    <text evidence="1">The sequence shown here is derived from an EMBL/GenBank/DDBJ whole genome shotgun (WGS) entry which is preliminary data.</text>
</comment>
<dbReference type="RefSeq" id="WP_330195516.1">
    <property type="nucleotide sequence ID" value="NZ_JAZDRO010000001.1"/>
</dbReference>
<proteinExistence type="predicted"/>
<evidence type="ECO:0000313" key="2">
    <source>
        <dbReference type="Proteomes" id="UP001310692"/>
    </source>
</evidence>
<accession>A0ABU7LWR8</accession>
<name>A0ABU7LWR8_9PROT</name>
<evidence type="ECO:0000313" key="1">
    <source>
        <dbReference type="EMBL" id="MEE2565987.1"/>
    </source>
</evidence>
<sequence length="87" mass="9907">MSIVYQILGGLLILGGIPLFWTPVPVGLVMIAVGLSLIIANSDAAREWIRTWRSKHARFDRWLKKAERIIPHPFDRILEETDASRRG</sequence>
<dbReference type="EMBL" id="JAZDRO010000001">
    <property type="protein sequence ID" value="MEE2565987.1"/>
    <property type="molecule type" value="Genomic_DNA"/>
</dbReference>
<reference evidence="1 2" key="1">
    <citation type="submission" date="2024-01" db="EMBL/GenBank/DDBJ databases">
        <title>Hyphobacterium bacterium isolated from marine sediment.</title>
        <authorList>
            <person name="Zhao S."/>
        </authorList>
    </citation>
    <scope>NUCLEOTIDE SEQUENCE [LARGE SCALE GENOMIC DNA]</scope>
    <source>
        <strain evidence="1 2">Y60-23</strain>
    </source>
</reference>
<organism evidence="1 2">
    <name type="scientific">Hyphobacterium marinum</name>
    <dbReference type="NCBI Taxonomy" id="3116574"/>
    <lineage>
        <taxon>Bacteria</taxon>
        <taxon>Pseudomonadati</taxon>
        <taxon>Pseudomonadota</taxon>
        <taxon>Alphaproteobacteria</taxon>
        <taxon>Maricaulales</taxon>
        <taxon>Maricaulaceae</taxon>
        <taxon>Hyphobacterium</taxon>
    </lineage>
</organism>
<dbReference type="Proteomes" id="UP001310692">
    <property type="component" value="Unassembled WGS sequence"/>
</dbReference>
<protein>
    <recommendedName>
        <fullName evidence="3">Transmembrane protein (PGPGW)</fullName>
    </recommendedName>
</protein>